<accession>A0A9X0A7I4</accession>
<gene>
    <name evidence="1" type="ORF">OS493_000698</name>
</gene>
<name>A0A9X0A7I4_9CNID</name>
<keyword evidence="2" id="KW-1185">Reference proteome</keyword>
<dbReference type="EMBL" id="MU825396">
    <property type="protein sequence ID" value="KAJ7394863.1"/>
    <property type="molecule type" value="Genomic_DNA"/>
</dbReference>
<protein>
    <submittedName>
        <fullName evidence="1">Uncharacterized protein</fullName>
    </submittedName>
</protein>
<dbReference type="Proteomes" id="UP001163046">
    <property type="component" value="Unassembled WGS sequence"/>
</dbReference>
<comment type="caution">
    <text evidence="1">The sequence shown here is derived from an EMBL/GenBank/DDBJ whole genome shotgun (WGS) entry which is preliminary data.</text>
</comment>
<proteinExistence type="predicted"/>
<evidence type="ECO:0000313" key="2">
    <source>
        <dbReference type="Proteomes" id="UP001163046"/>
    </source>
</evidence>
<sequence>MTSHYSRLDAPLKRFLNPGLNSSRLYQLFLEAEEPRSPTLYKGKRNNNRTAGREISSAAKNQAGFGLPSSDICATCDRLNLQIKSDPSDTGAHQELVDHQDVAEKGYKTMHGDKKEGCPIHTN</sequence>
<dbReference type="OrthoDB" id="5983632at2759"/>
<reference evidence="1" key="1">
    <citation type="submission" date="2023-01" db="EMBL/GenBank/DDBJ databases">
        <title>Genome assembly of the deep-sea coral Lophelia pertusa.</title>
        <authorList>
            <person name="Herrera S."/>
            <person name="Cordes E."/>
        </authorList>
    </citation>
    <scope>NUCLEOTIDE SEQUENCE</scope>
    <source>
        <strain evidence="1">USNM1676648</strain>
        <tissue evidence="1">Polyp</tissue>
    </source>
</reference>
<dbReference type="AlphaFoldDB" id="A0A9X0A7I4"/>
<organism evidence="1 2">
    <name type="scientific">Desmophyllum pertusum</name>
    <dbReference type="NCBI Taxonomy" id="174260"/>
    <lineage>
        <taxon>Eukaryota</taxon>
        <taxon>Metazoa</taxon>
        <taxon>Cnidaria</taxon>
        <taxon>Anthozoa</taxon>
        <taxon>Hexacorallia</taxon>
        <taxon>Scleractinia</taxon>
        <taxon>Caryophylliina</taxon>
        <taxon>Caryophylliidae</taxon>
        <taxon>Desmophyllum</taxon>
    </lineage>
</organism>
<evidence type="ECO:0000313" key="1">
    <source>
        <dbReference type="EMBL" id="KAJ7394863.1"/>
    </source>
</evidence>